<dbReference type="PROSITE" id="PS50006">
    <property type="entry name" value="FHA_DOMAIN"/>
    <property type="match status" value="1"/>
</dbReference>
<organism evidence="2">
    <name type="scientific">hydrothermal vent metagenome</name>
    <dbReference type="NCBI Taxonomy" id="652676"/>
    <lineage>
        <taxon>unclassified sequences</taxon>
        <taxon>metagenomes</taxon>
        <taxon>ecological metagenomes</taxon>
    </lineage>
</organism>
<evidence type="ECO:0000259" key="1">
    <source>
        <dbReference type="PROSITE" id="PS50006"/>
    </source>
</evidence>
<protein>
    <recommendedName>
        <fullName evidence="1">FHA domain-containing protein</fullName>
    </recommendedName>
</protein>
<dbReference type="SUPFAM" id="SSF49879">
    <property type="entry name" value="SMAD/FHA domain"/>
    <property type="match status" value="2"/>
</dbReference>
<proteinExistence type="predicted"/>
<dbReference type="Gene3D" id="2.60.200.20">
    <property type="match status" value="2"/>
</dbReference>
<dbReference type="AlphaFoldDB" id="A0A3B1A1J3"/>
<dbReference type="InterPro" id="IPR008984">
    <property type="entry name" value="SMAD_FHA_dom_sf"/>
</dbReference>
<dbReference type="EMBL" id="UOFR01000019">
    <property type="protein sequence ID" value="VAW93447.1"/>
    <property type="molecule type" value="Genomic_DNA"/>
</dbReference>
<dbReference type="CDD" id="cd00060">
    <property type="entry name" value="FHA"/>
    <property type="match status" value="2"/>
</dbReference>
<evidence type="ECO:0000313" key="2">
    <source>
        <dbReference type="EMBL" id="VAW93447.1"/>
    </source>
</evidence>
<accession>A0A3B1A1J3</accession>
<dbReference type="Pfam" id="PF00498">
    <property type="entry name" value="FHA"/>
    <property type="match status" value="1"/>
</dbReference>
<name>A0A3B1A1J3_9ZZZZ</name>
<dbReference type="InterPro" id="IPR000253">
    <property type="entry name" value="FHA_dom"/>
</dbReference>
<sequence>MSKLTLSFKSKVLKIFPLQQGLMEIGSNNNCPIFIDSLAVAEKHARIETSGSNSVLFDLETEEGTFVNQKQIKEHQLNDGDLIRVGKHTLTFKYEEVSHLDANESSTSIDIHPVEDDSLQEQAATTGEFGEIKADPPSQGWLQILNGQNLGKTLSLNKSLTNIGKPGVATAVITRRHDGYFISHLEGKRPPMVADEPINDRSVQLKDGDTITIGNINMQFYLE</sequence>
<dbReference type="SMART" id="SM00240">
    <property type="entry name" value="FHA"/>
    <property type="match status" value="1"/>
</dbReference>
<feature type="domain" description="FHA" evidence="1">
    <location>
        <begin position="23"/>
        <end position="72"/>
    </location>
</feature>
<reference evidence="2" key="1">
    <citation type="submission" date="2018-06" db="EMBL/GenBank/DDBJ databases">
        <authorList>
            <person name="Zhirakovskaya E."/>
        </authorList>
    </citation>
    <scope>NUCLEOTIDE SEQUENCE</scope>
</reference>
<gene>
    <name evidence="2" type="ORF">MNBD_GAMMA21-1887</name>
</gene>